<accession>A0A4R3KKE9</accession>
<evidence type="ECO:0000313" key="2">
    <source>
        <dbReference type="Proteomes" id="UP000295807"/>
    </source>
</evidence>
<protein>
    <submittedName>
        <fullName evidence="1">Uncharacterized protein</fullName>
    </submittedName>
</protein>
<evidence type="ECO:0000313" key="1">
    <source>
        <dbReference type="EMBL" id="TCS83920.1"/>
    </source>
</evidence>
<comment type="caution">
    <text evidence="1">The sequence shown here is derived from an EMBL/GenBank/DDBJ whole genome shotgun (WGS) entry which is preliminary data.</text>
</comment>
<dbReference type="Proteomes" id="UP000295807">
    <property type="component" value="Unassembled WGS sequence"/>
</dbReference>
<gene>
    <name evidence="1" type="ORF">EDD80_12511</name>
</gene>
<keyword evidence="2" id="KW-1185">Reference proteome</keyword>
<sequence>MYNKEALEKFYFLLIIELDSLKKWTDGVGKK</sequence>
<reference evidence="1 2" key="1">
    <citation type="submission" date="2019-03" db="EMBL/GenBank/DDBJ databases">
        <title>Genomic Encyclopedia of Type Strains, Phase IV (KMG-IV): sequencing the most valuable type-strain genomes for metagenomic binning, comparative biology and taxonomic classification.</title>
        <authorList>
            <person name="Goeker M."/>
        </authorList>
    </citation>
    <scope>NUCLEOTIDE SEQUENCE [LARGE SCALE GENOMIC DNA]</scope>
    <source>
        <strain evidence="1 2">DSM 21100</strain>
    </source>
</reference>
<dbReference type="EMBL" id="SMAD01000025">
    <property type="protein sequence ID" value="TCS83920.1"/>
    <property type="molecule type" value="Genomic_DNA"/>
</dbReference>
<name>A0A4R3KKE9_9SPHI</name>
<proteinExistence type="predicted"/>
<dbReference type="AlphaFoldDB" id="A0A4R3KKE9"/>
<organism evidence="1 2">
    <name type="scientific">Anseongella ginsenosidimutans</name>
    <dbReference type="NCBI Taxonomy" id="496056"/>
    <lineage>
        <taxon>Bacteria</taxon>
        <taxon>Pseudomonadati</taxon>
        <taxon>Bacteroidota</taxon>
        <taxon>Sphingobacteriia</taxon>
        <taxon>Sphingobacteriales</taxon>
        <taxon>Sphingobacteriaceae</taxon>
        <taxon>Anseongella</taxon>
    </lineage>
</organism>